<evidence type="ECO:0000256" key="6">
    <source>
        <dbReference type="ARBA" id="ARBA00023141"/>
    </source>
</evidence>
<dbReference type="GeneID" id="92814467"/>
<dbReference type="PANTHER" id="PTHR43406:SF1">
    <property type="entry name" value="TRYPTOPHAN SYNTHASE ALPHA CHAIN, CHLOROPLASTIC"/>
    <property type="match status" value="1"/>
</dbReference>
<evidence type="ECO:0000256" key="7">
    <source>
        <dbReference type="ARBA" id="ARBA00023239"/>
    </source>
</evidence>
<dbReference type="PANTHER" id="PTHR43406">
    <property type="entry name" value="TRYPTOPHAN SYNTHASE, ALPHA CHAIN"/>
    <property type="match status" value="1"/>
</dbReference>
<accession>A0AAW9HL32</accession>
<organism evidence="11 12">
    <name type="scientific">Actinotignum timonense</name>
    <dbReference type="NCBI Taxonomy" id="1870995"/>
    <lineage>
        <taxon>Bacteria</taxon>
        <taxon>Bacillati</taxon>
        <taxon>Actinomycetota</taxon>
        <taxon>Actinomycetes</taxon>
        <taxon>Actinomycetales</taxon>
        <taxon>Actinomycetaceae</taxon>
        <taxon>Actinotignum</taxon>
    </lineage>
</organism>
<evidence type="ECO:0000313" key="11">
    <source>
        <dbReference type="EMBL" id="MDY5141520.1"/>
    </source>
</evidence>
<protein>
    <recommendedName>
        <fullName evidence="9">Tryptophan synthase alpha chain</fullName>
        <ecNumber evidence="9">4.2.1.20</ecNumber>
    </recommendedName>
</protein>
<feature type="active site" description="Proton acceptor" evidence="9">
    <location>
        <position position="58"/>
    </location>
</feature>
<evidence type="ECO:0000256" key="3">
    <source>
        <dbReference type="ARBA" id="ARBA00011270"/>
    </source>
</evidence>
<dbReference type="FunFam" id="3.20.20.70:FF:000037">
    <property type="entry name" value="Tryptophan synthase alpha chain"/>
    <property type="match status" value="1"/>
</dbReference>
<comment type="caution">
    <text evidence="11">The sequence shown here is derived from an EMBL/GenBank/DDBJ whole genome shotgun (WGS) entry which is preliminary data.</text>
</comment>
<name>A0AAW9HL32_9ACTO</name>
<comment type="subunit">
    <text evidence="3 9">Tetramer of two alpha and two beta chains.</text>
</comment>
<evidence type="ECO:0000256" key="5">
    <source>
        <dbReference type="ARBA" id="ARBA00022822"/>
    </source>
</evidence>
<evidence type="ECO:0000313" key="12">
    <source>
        <dbReference type="Proteomes" id="UP001288320"/>
    </source>
</evidence>
<dbReference type="InterPro" id="IPR013785">
    <property type="entry name" value="Aldolase_TIM"/>
</dbReference>
<dbReference type="RefSeq" id="WP_087070586.1">
    <property type="nucleotide sequence ID" value="NZ_CAUPFC010000014.1"/>
</dbReference>
<dbReference type="AlphaFoldDB" id="A0AAW9HL32"/>
<evidence type="ECO:0000256" key="1">
    <source>
        <dbReference type="ARBA" id="ARBA00003365"/>
    </source>
</evidence>
<keyword evidence="5 9" id="KW-0822">Tryptophan biosynthesis</keyword>
<dbReference type="Proteomes" id="UP001288320">
    <property type="component" value="Unassembled WGS sequence"/>
</dbReference>
<proteinExistence type="inferred from homology"/>
<dbReference type="InterPro" id="IPR002028">
    <property type="entry name" value="Trp_synthase_suA"/>
</dbReference>
<evidence type="ECO:0000256" key="4">
    <source>
        <dbReference type="ARBA" id="ARBA00022605"/>
    </source>
</evidence>
<dbReference type="CDD" id="cd04724">
    <property type="entry name" value="Tryptophan_synthase_alpha"/>
    <property type="match status" value="1"/>
</dbReference>
<evidence type="ECO:0000256" key="9">
    <source>
        <dbReference type="HAMAP-Rule" id="MF_00131"/>
    </source>
</evidence>
<comment type="pathway">
    <text evidence="2 9">Amino-acid biosynthesis; L-tryptophan biosynthesis; L-tryptophan from chorismate: step 5/5.</text>
</comment>
<dbReference type="HAMAP" id="MF_00131">
    <property type="entry name" value="Trp_synth_alpha"/>
    <property type="match status" value="1"/>
</dbReference>
<dbReference type="InterPro" id="IPR011060">
    <property type="entry name" value="RibuloseP-bd_barrel"/>
</dbReference>
<dbReference type="Gene3D" id="3.20.20.70">
    <property type="entry name" value="Aldolase class I"/>
    <property type="match status" value="1"/>
</dbReference>
<dbReference type="GO" id="GO:0005829">
    <property type="term" value="C:cytosol"/>
    <property type="evidence" value="ECO:0007669"/>
    <property type="project" value="TreeGrafter"/>
</dbReference>
<keyword evidence="4 9" id="KW-0028">Amino-acid biosynthesis</keyword>
<comment type="function">
    <text evidence="1 9">The alpha subunit is responsible for the aldol cleavage of indoleglycerol phosphate to indole and glyceraldehyde 3-phosphate.</text>
</comment>
<dbReference type="EC" id="4.2.1.20" evidence="9"/>
<dbReference type="Pfam" id="PF00290">
    <property type="entry name" value="Trp_syntA"/>
    <property type="match status" value="1"/>
</dbReference>
<keyword evidence="7 9" id="KW-0456">Lyase</keyword>
<dbReference type="EMBL" id="JAWNFV010000032">
    <property type="protein sequence ID" value="MDY5141520.1"/>
    <property type="molecule type" value="Genomic_DNA"/>
</dbReference>
<feature type="active site" description="Proton acceptor" evidence="9">
    <location>
        <position position="47"/>
    </location>
</feature>
<dbReference type="NCBIfam" id="TIGR00262">
    <property type="entry name" value="trpA"/>
    <property type="match status" value="1"/>
</dbReference>
<dbReference type="GO" id="GO:0004834">
    <property type="term" value="F:tryptophan synthase activity"/>
    <property type="evidence" value="ECO:0007669"/>
    <property type="project" value="UniProtKB-UniRule"/>
</dbReference>
<comment type="catalytic activity">
    <reaction evidence="8 9">
        <text>(1S,2R)-1-C-(indol-3-yl)glycerol 3-phosphate + L-serine = D-glyceraldehyde 3-phosphate + L-tryptophan + H2O</text>
        <dbReference type="Rhea" id="RHEA:10532"/>
        <dbReference type="ChEBI" id="CHEBI:15377"/>
        <dbReference type="ChEBI" id="CHEBI:33384"/>
        <dbReference type="ChEBI" id="CHEBI:57912"/>
        <dbReference type="ChEBI" id="CHEBI:58866"/>
        <dbReference type="ChEBI" id="CHEBI:59776"/>
        <dbReference type="EC" id="4.2.1.20"/>
    </reaction>
</comment>
<keyword evidence="6 9" id="KW-0057">Aromatic amino acid biosynthesis</keyword>
<reference evidence="11" key="1">
    <citation type="submission" date="2023-10" db="EMBL/GenBank/DDBJ databases">
        <title>Whole Genome based description of the genera Actinobaculum and Actinotignum reveals a complex phylogenetic relationship within the species included in the genus Actinotignum.</title>
        <authorList>
            <person name="Jensen C.S."/>
            <person name="Dargis R."/>
            <person name="Kemp M."/>
            <person name="Christensen J.J."/>
        </authorList>
    </citation>
    <scope>NUCLEOTIDE SEQUENCE</scope>
    <source>
        <strain evidence="11">SLA_B245</strain>
    </source>
</reference>
<gene>
    <name evidence="9 11" type="primary">trpA</name>
    <name evidence="11" type="ORF">R6G74_09400</name>
</gene>
<dbReference type="SUPFAM" id="SSF51366">
    <property type="entry name" value="Ribulose-phoshate binding barrel"/>
    <property type="match status" value="1"/>
</dbReference>
<evidence type="ECO:0000256" key="8">
    <source>
        <dbReference type="ARBA" id="ARBA00049047"/>
    </source>
</evidence>
<sequence length="265" mass="27727">MTKQVPIARAFSRGKAFIPFFTCGDPDLGTTAHIIRAAGRAGADLIEFGVPFSDPTAEGPVIQASSERALRGGATTDKIFEMIGQVRPDLECPFVIMTYANVVFSYGPERFARRCAEVGVSGVILPDVPFEEKAEFEGALAVHNVDLISLIAPTSEDRIEAIARAARGFLYVVSSMGVTGMRSNITTDVGAIVKKIRSVTDTPCAIGFGISSPEQAARMGALSDGVIVGSALVSRIHELAAAGKGAEQIAADIAGRVSELKGALG</sequence>
<comment type="similarity">
    <text evidence="9 10">Belongs to the TrpA family.</text>
</comment>
<evidence type="ECO:0000256" key="2">
    <source>
        <dbReference type="ARBA" id="ARBA00004733"/>
    </source>
</evidence>
<evidence type="ECO:0000256" key="10">
    <source>
        <dbReference type="RuleBase" id="RU003662"/>
    </source>
</evidence>